<accession>A0AAT9FL53</accession>
<dbReference type="InterPro" id="IPR050664">
    <property type="entry name" value="Octanoyltrans_LipM/LipL"/>
</dbReference>
<sequence>MSEQGLQPVLEELGLWLDQMPRTGAENMAVDQLLMEHCGDLPILRVYQWSEPTVSFGYSNALADARKTFPCDESEELAYIRRWTGGGVVDHRIDVTYTLVIPRTEELALVRGAESYRIIHQALAEVLAAKGEKVRLTSCCEGDGGVECFTNPVAFDLTHMDGRKVAGAGQRRSRYGLLHQGSVIPSSINDQFRTDLLPRLGALLAEKCVEFYPEQKMLEGVAALAAERYAANSWLQKR</sequence>
<proteinExistence type="predicted"/>
<evidence type="ECO:0000313" key="2">
    <source>
        <dbReference type="EMBL" id="BDS06662.1"/>
    </source>
</evidence>
<dbReference type="Gene3D" id="3.30.930.10">
    <property type="entry name" value="Bira Bifunctional Protein, Domain 2"/>
    <property type="match status" value="1"/>
</dbReference>
<reference evidence="2" key="1">
    <citation type="submission" date="2024-07" db="EMBL/GenBank/DDBJ databases">
        <title>Complete genome sequence of Verrucomicrobiaceae bacterium NT6N.</title>
        <authorList>
            <person name="Huang C."/>
            <person name="Takami H."/>
            <person name="Hamasaki K."/>
        </authorList>
    </citation>
    <scope>NUCLEOTIDE SEQUENCE</scope>
    <source>
        <strain evidence="2">NT6N</strain>
    </source>
</reference>
<feature type="domain" description="BPL/LPL catalytic" evidence="1">
    <location>
        <begin position="38"/>
        <end position="236"/>
    </location>
</feature>
<name>A0AAT9FL53_9BACT</name>
<dbReference type="PANTHER" id="PTHR43679:SF2">
    <property type="entry name" value="OCTANOYL-[GCVH]:PROTEIN N-OCTANOYLTRANSFERASE"/>
    <property type="match status" value="1"/>
</dbReference>
<evidence type="ECO:0000259" key="1">
    <source>
        <dbReference type="PROSITE" id="PS51733"/>
    </source>
</evidence>
<dbReference type="SUPFAM" id="SSF55681">
    <property type="entry name" value="Class II aaRS and biotin synthetases"/>
    <property type="match status" value="1"/>
</dbReference>
<dbReference type="Pfam" id="PF21948">
    <property type="entry name" value="LplA-B_cat"/>
    <property type="match status" value="1"/>
</dbReference>
<dbReference type="InterPro" id="IPR004143">
    <property type="entry name" value="BPL_LPL_catalytic"/>
</dbReference>
<dbReference type="PROSITE" id="PS51733">
    <property type="entry name" value="BPL_LPL_CATALYTIC"/>
    <property type="match status" value="1"/>
</dbReference>
<dbReference type="AlphaFoldDB" id="A0AAT9FL53"/>
<protein>
    <recommendedName>
        <fullName evidence="1">BPL/LPL catalytic domain-containing protein</fullName>
    </recommendedName>
</protein>
<organism evidence="2">
    <name type="scientific">Oceaniferula spumae</name>
    <dbReference type="NCBI Taxonomy" id="2979115"/>
    <lineage>
        <taxon>Bacteria</taxon>
        <taxon>Pseudomonadati</taxon>
        <taxon>Verrucomicrobiota</taxon>
        <taxon>Verrucomicrobiia</taxon>
        <taxon>Verrucomicrobiales</taxon>
        <taxon>Verrucomicrobiaceae</taxon>
        <taxon>Oceaniferula</taxon>
    </lineage>
</organism>
<dbReference type="EMBL" id="AP026866">
    <property type="protein sequence ID" value="BDS06662.1"/>
    <property type="molecule type" value="Genomic_DNA"/>
</dbReference>
<gene>
    <name evidence="2" type="ORF">NT6N_17020</name>
</gene>
<dbReference type="PANTHER" id="PTHR43679">
    <property type="entry name" value="OCTANOYLTRANSFERASE LIPM-RELATED"/>
    <property type="match status" value="1"/>
</dbReference>
<dbReference type="KEGG" id="osu:NT6N_17020"/>
<dbReference type="InterPro" id="IPR045864">
    <property type="entry name" value="aa-tRNA-synth_II/BPL/LPL"/>
</dbReference>